<evidence type="ECO:0000256" key="2">
    <source>
        <dbReference type="ARBA" id="ARBA00023127"/>
    </source>
</evidence>
<dbReference type="InterPro" id="IPR006671">
    <property type="entry name" value="Cyclin_N"/>
</dbReference>
<evidence type="ECO:0000313" key="6">
    <source>
        <dbReference type="RefSeq" id="XP_010272025.1"/>
    </source>
</evidence>
<protein>
    <submittedName>
        <fullName evidence="6">Cyclin-D1-1-like isoform X2</fullName>
    </submittedName>
</protein>
<organism evidence="5 6">
    <name type="scientific">Nelumbo nucifera</name>
    <name type="common">Sacred lotus</name>
    <dbReference type="NCBI Taxonomy" id="4432"/>
    <lineage>
        <taxon>Eukaryota</taxon>
        <taxon>Viridiplantae</taxon>
        <taxon>Streptophyta</taxon>
        <taxon>Embryophyta</taxon>
        <taxon>Tracheophyta</taxon>
        <taxon>Spermatophyta</taxon>
        <taxon>Magnoliopsida</taxon>
        <taxon>Proteales</taxon>
        <taxon>Nelumbonaceae</taxon>
        <taxon>Nelumbo</taxon>
    </lineage>
</organism>
<dbReference type="SMART" id="SM01332">
    <property type="entry name" value="Cyclin_C"/>
    <property type="match status" value="1"/>
</dbReference>
<keyword evidence="5" id="KW-1185">Reference proteome</keyword>
<proteinExistence type="predicted"/>
<dbReference type="GeneID" id="104607933"/>
<accession>A0A1U8AV65</accession>
<dbReference type="InterPro" id="IPR039361">
    <property type="entry name" value="Cyclin"/>
</dbReference>
<name>A0A1U8AV65_NELNU</name>
<dbReference type="PANTHER" id="PTHR10177">
    <property type="entry name" value="CYCLINS"/>
    <property type="match status" value="1"/>
</dbReference>
<keyword evidence="2" id="KW-0195">Cyclin</keyword>
<dbReference type="GO" id="GO:0051301">
    <property type="term" value="P:cell division"/>
    <property type="evidence" value="ECO:0007669"/>
    <property type="project" value="UniProtKB-KW"/>
</dbReference>
<dbReference type="Gene3D" id="1.10.472.10">
    <property type="entry name" value="Cyclin-like"/>
    <property type="match status" value="2"/>
</dbReference>
<dbReference type="OrthoDB" id="5590282at2759"/>
<sequence length="326" mass="36704">MSLSYSDCSSDLLCCEDAGVLDGDLSDYSQDIEYPADTEESIAGFIEDERDYMTGCDYTARFQSRSLDASARQESVEWILKQAKGWPLQLLSAACLSLAAKMEEPLVPSLLDLQVEATKFIFEPRTIQRMELLVLSALDWRLRSITPFNFVNYFAYKVDSSGTLIGFLVSRATEIILAIIREINFLKYRPSSVAAGAILCAAKENPNLSLVVNPGNAVSWCDGLCKVRMHYDYGWAFGHVFTPKNNYANSRKYQFLQDRIVSCYRLMQQLVLDNRQRKPPRVLQQLRVTTPAGIASGDSSSSSSSSCNKRRKLNNCLWADDDKDRL</sequence>
<evidence type="ECO:0000256" key="3">
    <source>
        <dbReference type="ARBA" id="ARBA00023306"/>
    </source>
</evidence>
<dbReference type="RefSeq" id="XP_010272025.1">
    <property type="nucleotide sequence ID" value="XM_010273723.1"/>
</dbReference>
<dbReference type="InterPro" id="IPR036915">
    <property type="entry name" value="Cyclin-like_sf"/>
</dbReference>
<dbReference type="Pfam" id="PF00134">
    <property type="entry name" value="Cyclin_N"/>
    <property type="match status" value="1"/>
</dbReference>
<evidence type="ECO:0000259" key="4">
    <source>
        <dbReference type="SMART" id="SM01332"/>
    </source>
</evidence>
<evidence type="ECO:0000313" key="5">
    <source>
        <dbReference type="Proteomes" id="UP000189703"/>
    </source>
</evidence>
<dbReference type="Pfam" id="PF02984">
    <property type="entry name" value="Cyclin_C"/>
    <property type="match status" value="1"/>
</dbReference>
<evidence type="ECO:0000256" key="1">
    <source>
        <dbReference type="ARBA" id="ARBA00022618"/>
    </source>
</evidence>
<dbReference type="Proteomes" id="UP000189703">
    <property type="component" value="Unplaced"/>
</dbReference>
<dbReference type="SUPFAM" id="SSF47954">
    <property type="entry name" value="Cyclin-like"/>
    <property type="match status" value="2"/>
</dbReference>
<dbReference type="AlphaFoldDB" id="A0A1U8AV65"/>
<keyword evidence="3" id="KW-0131">Cell cycle</keyword>
<keyword evidence="1" id="KW-0132">Cell division</keyword>
<feature type="domain" description="Cyclin C-terminal" evidence="4">
    <location>
        <begin position="145"/>
        <end position="305"/>
    </location>
</feature>
<gene>
    <name evidence="6" type="primary">LOC104607933</name>
</gene>
<reference evidence="6" key="1">
    <citation type="submission" date="2025-08" db="UniProtKB">
        <authorList>
            <consortium name="RefSeq"/>
        </authorList>
    </citation>
    <scope>IDENTIFICATION</scope>
</reference>
<dbReference type="InterPro" id="IPR004367">
    <property type="entry name" value="Cyclin_C-dom"/>
</dbReference>
<dbReference type="CDD" id="cd20544">
    <property type="entry name" value="CYCLIN_AtCycD-like_rpt2"/>
    <property type="match status" value="1"/>
</dbReference>